<evidence type="ECO:0000313" key="7">
    <source>
        <dbReference type="Proteomes" id="UP000015241"/>
    </source>
</evidence>
<dbReference type="Pfam" id="PF00010">
    <property type="entry name" value="HLH"/>
    <property type="match status" value="1"/>
</dbReference>
<feature type="region of interest" description="Disordered" evidence="4">
    <location>
        <begin position="568"/>
        <end position="692"/>
    </location>
</feature>
<dbReference type="Proteomes" id="UP000015241">
    <property type="component" value="Unassembled WGS sequence"/>
</dbReference>
<organism evidence="6 7">
    <name type="scientific">Fomitopsis schrenkii</name>
    <name type="common">Brown rot fungus</name>
    <dbReference type="NCBI Taxonomy" id="2126942"/>
    <lineage>
        <taxon>Eukaryota</taxon>
        <taxon>Fungi</taxon>
        <taxon>Dikarya</taxon>
        <taxon>Basidiomycota</taxon>
        <taxon>Agaricomycotina</taxon>
        <taxon>Agaricomycetes</taxon>
        <taxon>Polyporales</taxon>
        <taxon>Fomitopsis</taxon>
    </lineage>
</organism>
<evidence type="ECO:0000259" key="5">
    <source>
        <dbReference type="PROSITE" id="PS50888"/>
    </source>
</evidence>
<feature type="compositionally biased region" description="Low complexity" evidence="4">
    <location>
        <begin position="342"/>
        <end position="357"/>
    </location>
</feature>
<feature type="compositionally biased region" description="Basic and acidic residues" evidence="4">
    <location>
        <begin position="160"/>
        <end position="176"/>
    </location>
</feature>
<keyword evidence="7" id="KW-1185">Reference proteome</keyword>
<feature type="coiled-coil region" evidence="3">
    <location>
        <begin position="541"/>
        <end position="568"/>
    </location>
</feature>
<evidence type="ECO:0000256" key="2">
    <source>
        <dbReference type="ARBA" id="ARBA00023242"/>
    </source>
</evidence>
<feature type="compositionally biased region" description="Polar residues" evidence="4">
    <location>
        <begin position="426"/>
        <end position="435"/>
    </location>
</feature>
<dbReference type="OrthoDB" id="8964853at2759"/>
<dbReference type="HOGENOM" id="CLU_034211_0_0_1"/>
<accession>S8DPW4</accession>
<feature type="compositionally biased region" description="Polar residues" evidence="4">
    <location>
        <begin position="378"/>
        <end position="389"/>
    </location>
</feature>
<dbReference type="Gene3D" id="4.10.280.10">
    <property type="entry name" value="Helix-loop-helix DNA-binding domain"/>
    <property type="match status" value="1"/>
</dbReference>
<dbReference type="SUPFAM" id="SSF47459">
    <property type="entry name" value="HLH, helix-loop-helix DNA-binding domain"/>
    <property type="match status" value="1"/>
</dbReference>
<keyword evidence="2" id="KW-0539">Nucleus</keyword>
<feature type="compositionally biased region" description="Polar residues" evidence="4">
    <location>
        <begin position="51"/>
        <end position="61"/>
    </location>
</feature>
<gene>
    <name evidence="6" type="ORF">FOMPIDRAFT_1062771</name>
</gene>
<proteinExistence type="predicted"/>
<name>S8DPW4_FOMSC</name>
<evidence type="ECO:0000313" key="6">
    <source>
        <dbReference type="EMBL" id="EPS95361.1"/>
    </source>
</evidence>
<dbReference type="EMBL" id="KE504209">
    <property type="protein sequence ID" value="EPS95361.1"/>
    <property type="molecule type" value="Genomic_DNA"/>
</dbReference>
<reference evidence="6 7" key="1">
    <citation type="journal article" date="2012" name="Science">
        <title>The Paleozoic origin of enzymatic lignin decomposition reconstructed from 31 fungal genomes.</title>
        <authorList>
            <person name="Floudas D."/>
            <person name="Binder M."/>
            <person name="Riley R."/>
            <person name="Barry K."/>
            <person name="Blanchette R.A."/>
            <person name="Henrissat B."/>
            <person name="Martinez A.T."/>
            <person name="Otillar R."/>
            <person name="Spatafora J.W."/>
            <person name="Yadav J.S."/>
            <person name="Aerts A."/>
            <person name="Benoit I."/>
            <person name="Boyd A."/>
            <person name="Carlson A."/>
            <person name="Copeland A."/>
            <person name="Coutinho P.M."/>
            <person name="de Vries R.P."/>
            <person name="Ferreira P."/>
            <person name="Findley K."/>
            <person name="Foster B."/>
            <person name="Gaskell J."/>
            <person name="Glotzer D."/>
            <person name="Gorecki P."/>
            <person name="Heitman J."/>
            <person name="Hesse C."/>
            <person name="Hori C."/>
            <person name="Igarashi K."/>
            <person name="Jurgens J.A."/>
            <person name="Kallen N."/>
            <person name="Kersten P."/>
            <person name="Kohler A."/>
            <person name="Kuees U."/>
            <person name="Kumar T.K.A."/>
            <person name="Kuo A."/>
            <person name="LaButti K."/>
            <person name="Larrondo L.F."/>
            <person name="Lindquist E."/>
            <person name="Ling A."/>
            <person name="Lombard V."/>
            <person name="Lucas S."/>
            <person name="Lundell T."/>
            <person name="Martin R."/>
            <person name="McLaughlin D.J."/>
            <person name="Morgenstern I."/>
            <person name="Morin E."/>
            <person name="Murat C."/>
            <person name="Nagy L.G."/>
            <person name="Nolan M."/>
            <person name="Ohm R.A."/>
            <person name="Patyshakuliyeva A."/>
            <person name="Rokas A."/>
            <person name="Ruiz-Duenas F.J."/>
            <person name="Sabat G."/>
            <person name="Salamov A."/>
            <person name="Samejima M."/>
            <person name="Schmutz J."/>
            <person name="Slot J.C."/>
            <person name="St John F."/>
            <person name="Stenlid J."/>
            <person name="Sun H."/>
            <person name="Sun S."/>
            <person name="Syed K."/>
            <person name="Tsang A."/>
            <person name="Wiebenga A."/>
            <person name="Young D."/>
            <person name="Pisabarro A."/>
            <person name="Eastwood D.C."/>
            <person name="Martin F."/>
            <person name="Cullen D."/>
            <person name="Grigoriev I.V."/>
            <person name="Hibbett D.S."/>
        </authorList>
    </citation>
    <scope>NUCLEOTIDE SEQUENCE</scope>
    <source>
        <strain evidence="7">FP-58527</strain>
    </source>
</reference>
<dbReference type="InterPro" id="IPR040106">
    <property type="entry name" value="Esc1_bHLHzip"/>
</dbReference>
<evidence type="ECO:0000256" key="1">
    <source>
        <dbReference type="ARBA" id="ARBA00023125"/>
    </source>
</evidence>
<evidence type="ECO:0000256" key="4">
    <source>
        <dbReference type="SAM" id="MobiDB-lite"/>
    </source>
</evidence>
<dbReference type="SMART" id="SM00353">
    <property type="entry name" value="HLH"/>
    <property type="match status" value="1"/>
</dbReference>
<feature type="region of interest" description="Disordered" evidence="4">
    <location>
        <begin position="1"/>
        <end position="498"/>
    </location>
</feature>
<feature type="compositionally biased region" description="Low complexity" evidence="4">
    <location>
        <begin position="12"/>
        <end position="34"/>
    </location>
</feature>
<dbReference type="InterPro" id="IPR036638">
    <property type="entry name" value="HLH_DNA-bd_sf"/>
</dbReference>
<feature type="compositionally biased region" description="Basic and acidic residues" evidence="4">
    <location>
        <begin position="473"/>
        <end position="482"/>
    </location>
</feature>
<dbReference type="PANTHER" id="PTHR10328">
    <property type="entry name" value="PROTEIN MAX MYC-ASSOCIATED FACTOR X"/>
    <property type="match status" value="1"/>
</dbReference>
<dbReference type="STRING" id="743788.S8DPW4"/>
<feature type="compositionally biased region" description="Gly residues" evidence="4">
    <location>
        <begin position="324"/>
        <end position="334"/>
    </location>
</feature>
<dbReference type="GO" id="GO:0003677">
    <property type="term" value="F:DNA binding"/>
    <property type="evidence" value="ECO:0007669"/>
    <property type="project" value="UniProtKB-KW"/>
</dbReference>
<dbReference type="eggNOG" id="KOG2483">
    <property type="taxonomic scope" value="Eukaryota"/>
</dbReference>
<dbReference type="PANTHER" id="PTHR10328:SF15">
    <property type="entry name" value="BHLH TRANSCRIPTION FACTOR"/>
    <property type="match status" value="1"/>
</dbReference>
<dbReference type="CDD" id="cd19690">
    <property type="entry name" value="bHLHzip_spESC1_like"/>
    <property type="match status" value="1"/>
</dbReference>
<sequence>MDRPGTAHSSKSDSGPTPTPPGTASQPPSTSTPTLASRYSPVTPLAPLEYLQNQRRGSITDPSLHAGPSPPTHLANGAPLNNLRPSFRRPSFPPSPSFGPSTLYHDASRPPPNPHRAPSPFRFGDASMPPPESNRASPRRPPRSASADAGKRPAGTDSISPEHESDVGRSGRDGRKQGIIREPSSGRAQGSDDMDIDPREHGPSQERGGGLQRLQSFREPAGVVGYGARRHSIAAGLPTLSRDRHSPGWPQGTKRKISAEHDTPSPGKQEMDPLLAGSGSGAASSITDGDMPAPKRRGSAFDTHKIEQLSLSDRRHSITSGDARVGGGSGGPWWGGERRDSAASSTLSASTPSPAFSGESPHGRPPGGIATFAWPANPQDQAAMQSEANVNMAGPPSHPYDPLAIMPPVSFAPDRRMPPSNIPPENLSTPPSTGPTRVLRSRSRPPSRVRGASQSDANVAGPSSGAGTADQPMGHDDLHTVKEGSTPYSRSPELRVSHKLAERKRRKEMKELFDELREHLPADRGMKASKWEILSKAIDFIGNLKHTVNEMQREIDILRHEVESLRHGVPPYAGGPPPPPGVMYAHGPPPVGVPSYPHPGPAHPGPPPGPPGPPPSHQPPPPHHAPPPSQPPPHHSMHPPIPHSHAHPEDPFSRPPSSQNTYAPGAGPPPMSLASGSSVGPGMPMTKADPSS</sequence>
<dbReference type="InterPro" id="IPR011598">
    <property type="entry name" value="bHLH_dom"/>
</dbReference>
<feature type="compositionally biased region" description="Pro residues" evidence="4">
    <location>
        <begin position="573"/>
        <end position="642"/>
    </location>
</feature>
<evidence type="ECO:0000256" key="3">
    <source>
        <dbReference type="SAM" id="Coils"/>
    </source>
</evidence>
<dbReference type="AlphaFoldDB" id="S8DPW4"/>
<keyword evidence="1" id="KW-0238">DNA-binding</keyword>
<dbReference type="GO" id="GO:0090575">
    <property type="term" value="C:RNA polymerase II transcription regulator complex"/>
    <property type="evidence" value="ECO:0007669"/>
    <property type="project" value="TreeGrafter"/>
</dbReference>
<feature type="domain" description="BHLH" evidence="5">
    <location>
        <begin position="493"/>
        <end position="544"/>
    </location>
</feature>
<keyword evidence="3" id="KW-0175">Coiled coil</keyword>
<dbReference type="PROSITE" id="PS50888">
    <property type="entry name" value="BHLH"/>
    <property type="match status" value="1"/>
</dbReference>
<protein>
    <recommendedName>
        <fullName evidence="5">BHLH domain-containing protein</fullName>
    </recommendedName>
</protein>
<dbReference type="GO" id="GO:0046983">
    <property type="term" value="F:protein dimerization activity"/>
    <property type="evidence" value="ECO:0007669"/>
    <property type="project" value="InterPro"/>
</dbReference>
<dbReference type="GO" id="GO:0045944">
    <property type="term" value="P:positive regulation of transcription by RNA polymerase II"/>
    <property type="evidence" value="ECO:0007669"/>
    <property type="project" value="TreeGrafter"/>
</dbReference>
<feature type="compositionally biased region" description="Basic and acidic residues" evidence="4">
    <location>
        <begin position="302"/>
        <end position="316"/>
    </location>
</feature>
<dbReference type="InParanoid" id="S8DPW4"/>
<dbReference type="GO" id="GO:0003700">
    <property type="term" value="F:DNA-binding transcription factor activity"/>
    <property type="evidence" value="ECO:0007669"/>
    <property type="project" value="TreeGrafter"/>
</dbReference>